<proteinExistence type="inferred from homology"/>
<gene>
    <name evidence="3" type="ORF">JYK14_26405</name>
</gene>
<protein>
    <submittedName>
        <fullName evidence="3">UDP-N-acetyl glucosamine 2-epimerase</fullName>
    </submittedName>
</protein>
<comment type="similarity">
    <text evidence="1">Belongs to the UDP-N-acetylglucosamine 2-epimerase family.</text>
</comment>
<evidence type="ECO:0000313" key="4">
    <source>
        <dbReference type="Proteomes" id="UP001523392"/>
    </source>
</evidence>
<dbReference type="EMBL" id="JAFIRR010000216">
    <property type="protein sequence ID" value="MCO6419673.1"/>
    <property type="molecule type" value="Genomic_DNA"/>
</dbReference>
<evidence type="ECO:0000259" key="2">
    <source>
        <dbReference type="Pfam" id="PF02350"/>
    </source>
</evidence>
<dbReference type="SUPFAM" id="SSF53756">
    <property type="entry name" value="UDP-Glycosyltransferase/glycogen phosphorylase"/>
    <property type="match status" value="1"/>
</dbReference>
<keyword evidence="1" id="KW-0413">Isomerase</keyword>
<accession>A0ABT1DCK3</accession>
<name>A0ABT1DCK3_9PROT</name>
<dbReference type="InterPro" id="IPR029767">
    <property type="entry name" value="WecB-like"/>
</dbReference>
<dbReference type="Proteomes" id="UP001523392">
    <property type="component" value="Unassembled WGS sequence"/>
</dbReference>
<feature type="non-terminal residue" evidence="3">
    <location>
        <position position="1"/>
    </location>
</feature>
<sequence length="127" mass="13562">PLAWPLHPRSRARLAAHGLAVPPGVTLLPPLPYLEFLGLLARARLVATDSGGVQEEATALDLPCLTLRPSTERPLTLELGSSRLVAPAALPGAVRQVLAGAWPRARPIPLWDGLAGARMVAHLREWL</sequence>
<reference evidence="3 4" key="1">
    <citation type="submission" date="2021-12" db="EMBL/GenBank/DDBJ databases">
        <title>Siccirubricoccus leaddurans sp. nov., a high concentration Zn2+ tolerance bacterium.</title>
        <authorList>
            <person name="Cao Y."/>
        </authorList>
    </citation>
    <scope>NUCLEOTIDE SEQUENCE [LARGE SCALE GENOMIC DNA]</scope>
    <source>
        <strain evidence="3 4">KC 17139</strain>
    </source>
</reference>
<feature type="domain" description="UDP-N-acetylglucosamine 2-epimerase" evidence="2">
    <location>
        <begin position="3"/>
        <end position="123"/>
    </location>
</feature>
<comment type="caution">
    <text evidence="3">The sequence shown here is derived from an EMBL/GenBank/DDBJ whole genome shotgun (WGS) entry which is preliminary data.</text>
</comment>
<dbReference type="InterPro" id="IPR003331">
    <property type="entry name" value="UDP_GlcNAc_Epimerase_2_dom"/>
</dbReference>
<keyword evidence="4" id="KW-1185">Reference proteome</keyword>
<evidence type="ECO:0000313" key="3">
    <source>
        <dbReference type="EMBL" id="MCO6419673.1"/>
    </source>
</evidence>
<dbReference type="Gene3D" id="3.40.50.2000">
    <property type="entry name" value="Glycogen Phosphorylase B"/>
    <property type="match status" value="1"/>
</dbReference>
<organism evidence="3 4">
    <name type="scientific">Siccirubricoccus soli</name>
    <dbReference type="NCBI Taxonomy" id="2899147"/>
    <lineage>
        <taxon>Bacteria</taxon>
        <taxon>Pseudomonadati</taxon>
        <taxon>Pseudomonadota</taxon>
        <taxon>Alphaproteobacteria</taxon>
        <taxon>Acetobacterales</taxon>
        <taxon>Roseomonadaceae</taxon>
        <taxon>Siccirubricoccus</taxon>
    </lineage>
</organism>
<dbReference type="PANTHER" id="PTHR43174:SF1">
    <property type="entry name" value="UDP-N-ACETYLGLUCOSAMINE 2-EPIMERASE"/>
    <property type="match status" value="1"/>
</dbReference>
<dbReference type="Pfam" id="PF02350">
    <property type="entry name" value="Epimerase_2"/>
    <property type="match status" value="1"/>
</dbReference>
<dbReference type="RefSeq" id="WP_252956357.1">
    <property type="nucleotide sequence ID" value="NZ_JAFIRR010000216.1"/>
</dbReference>
<dbReference type="PANTHER" id="PTHR43174">
    <property type="entry name" value="UDP-N-ACETYLGLUCOSAMINE 2-EPIMERASE"/>
    <property type="match status" value="1"/>
</dbReference>
<evidence type="ECO:0000256" key="1">
    <source>
        <dbReference type="RuleBase" id="RU003513"/>
    </source>
</evidence>